<reference evidence="2" key="1">
    <citation type="submission" date="2019-04" db="EMBL/GenBank/DDBJ databases">
        <title>Sequencing of skin fungus with MAO and IRED activity.</title>
        <authorList>
            <person name="Marsaioli A.J."/>
            <person name="Bonatto J.M.C."/>
            <person name="Reis Junior O."/>
        </authorList>
    </citation>
    <scope>NUCLEOTIDE SEQUENCE</scope>
    <source>
        <strain evidence="2">30M1</strain>
    </source>
</reference>
<feature type="compositionally biased region" description="Polar residues" evidence="1">
    <location>
        <begin position="159"/>
        <end position="169"/>
    </location>
</feature>
<keyword evidence="3" id="KW-1185">Reference proteome</keyword>
<evidence type="ECO:0000313" key="3">
    <source>
        <dbReference type="Proteomes" id="UP000801428"/>
    </source>
</evidence>
<feature type="region of interest" description="Disordered" evidence="1">
    <location>
        <begin position="1"/>
        <end position="58"/>
    </location>
</feature>
<name>A0A9P4TFW3_CURKU</name>
<dbReference type="AlphaFoldDB" id="A0A9P4TFW3"/>
<sequence>MKQKLTYSRKDKARPRNNEGSTPDDEDGSRKRRKTDSPSETSSFVSVPTISSTASSIRAKGSAIFKRTSQLFSGPISIPQDDADPEVTPKPRKSLAGLFDKAMQPRAAQPQGSKQPTIHGSREDFVRAVDARKKVSHSTQPSGSYLPTPPSEVQRLRSNDTGSSNSSTLGMRPKPEVVSAGYDGSLEAADLCRKRSKSKTIKQRYVPKTYAAETSPHPGTDLFGERISKRSRQFQLWSVNQSSSPLLRLPQEVRAKIYGYVLGGKTITIGYETYRTAKGVSSELGKVQPVFRYCCAVYSQPNVNPFKKQLPFTTRQQRYRIP</sequence>
<protein>
    <submittedName>
        <fullName evidence="2">Uncharacterized protein</fullName>
    </submittedName>
</protein>
<accession>A0A9P4TFW3</accession>
<gene>
    <name evidence="2" type="ORF">E8E13_003072</name>
</gene>
<evidence type="ECO:0000256" key="1">
    <source>
        <dbReference type="SAM" id="MobiDB-lite"/>
    </source>
</evidence>
<feature type="compositionally biased region" description="Basic and acidic residues" evidence="1">
    <location>
        <begin position="8"/>
        <end position="17"/>
    </location>
</feature>
<dbReference type="EMBL" id="SWKU01000008">
    <property type="protein sequence ID" value="KAF3004078.1"/>
    <property type="molecule type" value="Genomic_DNA"/>
</dbReference>
<feature type="compositionally biased region" description="Basic and acidic residues" evidence="1">
    <location>
        <begin position="120"/>
        <end position="133"/>
    </location>
</feature>
<evidence type="ECO:0000313" key="2">
    <source>
        <dbReference type="EMBL" id="KAF3004078.1"/>
    </source>
</evidence>
<feature type="region of interest" description="Disordered" evidence="1">
    <location>
        <begin position="73"/>
        <end position="177"/>
    </location>
</feature>
<organism evidence="2 3">
    <name type="scientific">Curvularia kusanoi</name>
    <name type="common">Cochliobolus kusanoi</name>
    <dbReference type="NCBI Taxonomy" id="90978"/>
    <lineage>
        <taxon>Eukaryota</taxon>
        <taxon>Fungi</taxon>
        <taxon>Dikarya</taxon>
        <taxon>Ascomycota</taxon>
        <taxon>Pezizomycotina</taxon>
        <taxon>Dothideomycetes</taxon>
        <taxon>Pleosporomycetidae</taxon>
        <taxon>Pleosporales</taxon>
        <taxon>Pleosporineae</taxon>
        <taxon>Pleosporaceae</taxon>
        <taxon>Curvularia</taxon>
    </lineage>
</organism>
<dbReference type="Proteomes" id="UP000801428">
    <property type="component" value="Unassembled WGS sequence"/>
</dbReference>
<proteinExistence type="predicted"/>
<dbReference type="OrthoDB" id="5413827at2759"/>
<comment type="caution">
    <text evidence="2">The sequence shown here is derived from an EMBL/GenBank/DDBJ whole genome shotgun (WGS) entry which is preliminary data.</text>
</comment>
<feature type="compositionally biased region" description="Polar residues" evidence="1">
    <location>
        <begin position="38"/>
        <end position="56"/>
    </location>
</feature>